<proteinExistence type="inferred from homology"/>
<dbReference type="InterPro" id="IPR050718">
    <property type="entry name" value="ApaG-like"/>
</dbReference>
<dbReference type="InterPro" id="IPR036767">
    <property type="entry name" value="ApaG_sf"/>
</dbReference>
<name>A0A2N8Z892_9VIBR</name>
<dbReference type="InterPro" id="IPR023065">
    <property type="entry name" value="Uncharacterised_ApaG"/>
</dbReference>
<dbReference type="Proteomes" id="UP000235828">
    <property type="component" value="Chromosome A"/>
</dbReference>
<dbReference type="InterPro" id="IPR007474">
    <property type="entry name" value="ApaG_domain"/>
</dbReference>
<reference evidence="4 5" key="1">
    <citation type="submission" date="2017-10" db="EMBL/GenBank/DDBJ databases">
        <authorList>
            <person name="Banno H."/>
            <person name="Chua N.-H."/>
        </authorList>
    </citation>
    <scope>NUCLEOTIDE SEQUENCE [LARGE SCALE GENOMIC DNA]</scope>
    <source>
        <strain evidence="4">Vibrio tapetis CECT4600</strain>
    </source>
</reference>
<protein>
    <recommendedName>
        <fullName evidence="1 2">Protein ApaG</fullName>
    </recommendedName>
</protein>
<organism evidence="4 5">
    <name type="scientific">Vibrio tapetis subsp. tapetis</name>
    <dbReference type="NCBI Taxonomy" id="1671868"/>
    <lineage>
        <taxon>Bacteria</taxon>
        <taxon>Pseudomonadati</taxon>
        <taxon>Pseudomonadota</taxon>
        <taxon>Gammaproteobacteria</taxon>
        <taxon>Vibrionales</taxon>
        <taxon>Vibrionaceae</taxon>
        <taxon>Vibrio</taxon>
    </lineage>
</organism>
<evidence type="ECO:0000256" key="2">
    <source>
        <dbReference type="HAMAP-Rule" id="MF_00791"/>
    </source>
</evidence>
<dbReference type="Pfam" id="PF04379">
    <property type="entry name" value="DUF525"/>
    <property type="match status" value="1"/>
</dbReference>
<dbReference type="PANTHER" id="PTHR47191">
    <property type="entry name" value="OS05G0170800 PROTEIN"/>
    <property type="match status" value="1"/>
</dbReference>
<dbReference type="PANTHER" id="PTHR47191:SF2">
    <property type="entry name" value="OS05G0170800 PROTEIN"/>
    <property type="match status" value="1"/>
</dbReference>
<dbReference type="Gene3D" id="2.60.40.1470">
    <property type="entry name" value="ApaG domain"/>
    <property type="match status" value="1"/>
</dbReference>
<dbReference type="AlphaFoldDB" id="A0A2N8Z892"/>
<feature type="domain" description="ApaG" evidence="3">
    <location>
        <begin position="2"/>
        <end position="126"/>
    </location>
</feature>
<sequence length="126" mass="14197">MEIPRSCVKCQVHTKYVLEQSEPDNKRYVFAYIITIKNLSNQQVQLISRHWLITDGNGKQLSIEGKGVVGVQPVIEAGEEYTYTSATAIETPIGVMQGHYQMLDSAQQTFKAEVEPFRLAIPNIIN</sequence>
<dbReference type="OrthoDB" id="9795226at2"/>
<dbReference type="KEGG" id="vta:A0131"/>
<dbReference type="EMBL" id="LT960611">
    <property type="protein sequence ID" value="SON48110.1"/>
    <property type="molecule type" value="Genomic_DNA"/>
</dbReference>
<gene>
    <name evidence="2 4" type="primary">apaG</name>
    <name evidence="4" type="ORF">VTAP4600_A0131</name>
</gene>
<evidence type="ECO:0000259" key="3">
    <source>
        <dbReference type="PROSITE" id="PS51087"/>
    </source>
</evidence>
<dbReference type="RefSeq" id="WP_102521037.1">
    <property type="nucleotide sequence ID" value="NZ_LT960611.1"/>
</dbReference>
<evidence type="ECO:0000256" key="1">
    <source>
        <dbReference type="ARBA" id="ARBA00017693"/>
    </source>
</evidence>
<dbReference type="SUPFAM" id="SSF110069">
    <property type="entry name" value="ApaG-like"/>
    <property type="match status" value="1"/>
</dbReference>
<keyword evidence="5" id="KW-1185">Reference proteome</keyword>
<evidence type="ECO:0000313" key="5">
    <source>
        <dbReference type="Proteomes" id="UP000235828"/>
    </source>
</evidence>
<accession>A0A2N8Z892</accession>
<dbReference type="HAMAP" id="MF_00791">
    <property type="entry name" value="ApaG"/>
    <property type="match status" value="1"/>
</dbReference>
<dbReference type="PROSITE" id="PS51087">
    <property type="entry name" value="APAG"/>
    <property type="match status" value="1"/>
</dbReference>
<dbReference type="NCBIfam" id="NF003967">
    <property type="entry name" value="PRK05461.1"/>
    <property type="match status" value="1"/>
</dbReference>
<evidence type="ECO:0000313" key="4">
    <source>
        <dbReference type="EMBL" id="SON48110.1"/>
    </source>
</evidence>